<dbReference type="STRING" id="13706.A0A1X2H419"/>
<feature type="compositionally biased region" description="Polar residues" evidence="1">
    <location>
        <begin position="57"/>
        <end position="68"/>
    </location>
</feature>
<evidence type="ECO:0008006" key="4">
    <source>
        <dbReference type="Google" id="ProtNLM"/>
    </source>
</evidence>
<proteinExistence type="predicted"/>
<organism evidence="2 3">
    <name type="scientific">Syncephalastrum racemosum</name>
    <name type="common">Filamentous fungus</name>
    <dbReference type="NCBI Taxonomy" id="13706"/>
    <lineage>
        <taxon>Eukaryota</taxon>
        <taxon>Fungi</taxon>
        <taxon>Fungi incertae sedis</taxon>
        <taxon>Mucoromycota</taxon>
        <taxon>Mucoromycotina</taxon>
        <taxon>Mucoromycetes</taxon>
        <taxon>Mucorales</taxon>
        <taxon>Syncephalastraceae</taxon>
        <taxon>Syncephalastrum</taxon>
    </lineage>
</organism>
<feature type="region of interest" description="Disordered" evidence="1">
    <location>
        <begin position="1"/>
        <end position="72"/>
    </location>
</feature>
<evidence type="ECO:0000313" key="2">
    <source>
        <dbReference type="EMBL" id="ORY93146.1"/>
    </source>
</evidence>
<dbReference type="Gene3D" id="3.30.200.20">
    <property type="entry name" value="Phosphorylase Kinase, domain 1"/>
    <property type="match status" value="1"/>
</dbReference>
<feature type="region of interest" description="Disordered" evidence="1">
    <location>
        <begin position="150"/>
        <end position="178"/>
    </location>
</feature>
<protein>
    <recommendedName>
        <fullName evidence="4">Protein kinase domain-containing protein</fullName>
    </recommendedName>
</protein>
<sequence length="178" mass="19987">MAMVAAPAVDARGDREPPVPTPSVAAPAHLQTPNTTVFNDDVPYITNNNSNSNSNNTPSRSYSVNAVPTNHHYNYDHHHQQQQRSVQRNMHLLHDEDQQDPPMPWWQCYYQLYHYFPPAGRKPTVFGPYLLLHTLGEGEFGKVKLGVHVESSQEASKTKGNKDDGDQKSVEEKKLSVG</sequence>
<feature type="compositionally biased region" description="Low complexity" evidence="1">
    <location>
        <begin position="47"/>
        <end position="56"/>
    </location>
</feature>
<dbReference type="SUPFAM" id="SSF56112">
    <property type="entry name" value="Protein kinase-like (PK-like)"/>
    <property type="match status" value="1"/>
</dbReference>
<dbReference type="EMBL" id="MCGN01000009">
    <property type="protein sequence ID" value="ORY93146.1"/>
    <property type="molecule type" value="Genomic_DNA"/>
</dbReference>
<evidence type="ECO:0000256" key="1">
    <source>
        <dbReference type="SAM" id="MobiDB-lite"/>
    </source>
</evidence>
<gene>
    <name evidence="2" type="ORF">BCR43DRAFT_507579</name>
</gene>
<evidence type="ECO:0000313" key="3">
    <source>
        <dbReference type="Proteomes" id="UP000242180"/>
    </source>
</evidence>
<feature type="compositionally biased region" description="Basic and acidic residues" evidence="1">
    <location>
        <begin position="156"/>
        <end position="178"/>
    </location>
</feature>
<dbReference type="InParanoid" id="A0A1X2H419"/>
<dbReference type="AlphaFoldDB" id="A0A1X2H419"/>
<dbReference type="OrthoDB" id="193931at2759"/>
<dbReference type="InterPro" id="IPR011009">
    <property type="entry name" value="Kinase-like_dom_sf"/>
</dbReference>
<reference evidence="2 3" key="1">
    <citation type="submission" date="2016-07" db="EMBL/GenBank/DDBJ databases">
        <title>Pervasive Adenine N6-methylation of Active Genes in Fungi.</title>
        <authorList>
            <consortium name="DOE Joint Genome Institute"/>
            <person name="Mondo S.J."/>
            <person name="Dannebaum R.O."/>
            <person name="Kuo R.C."/>
            <person name="Labutti K."/>
            <person name="Haridas S."/>
            <person name="Kuo A."/>
            <person name="Salamov A."/>
            <person name="Ahrendt S.R."/>
            <person name="Lipzen A."/>
            <person name="Sullivan W."/>
            <person name="Andreopoulos W.B."/>
            <person name="Clum A."/>
            <person name="Lindquist E."/>
            <person name="Daum C."/>
            <person name="Ramamoorthy G.K."/>
            <person name="Gryganskyi A."/>
            <person name="Culley D."/>
            <person name="Magnuson J.K."/>
            <person name="James T.Y."/>
            <person name="O'Malley M.A."/>
            <person name="Stajich J.E."/>
            <person name="Spatafora J.W."/>
            <person name="Visel A."/>
            <person name="Grigoriev I.V."/>
        </authorList>
    </citation>
    <scope>NUCLEOTIDE SEQUENCE [LARGE SCALE GENOMIC DNA]</scope>
    <source>
        <strain evidence="2 3">NRRL 2496</strain>
    </source>
</reference>
<comment type="caution">
    <text evidence="2">The sequence shown here is derived from an EMBL/GenBank/DDBJ whole genome shotgun (WGS) entry which is preliminary data.</text>
</comment>
<keyword evidence="3" id="KW-1185">Reference proteome</keyword>
<accession>A0A1X2H419</accession>
<name>A0A1X2H419_SYNRA</name>
<dbReference type="Proteomes" id="UP000242180">
    <property type="component" value="Unassembled WGS sequence"/>
</dbReference>